<sequence>MIILFWRRLSSRFSSAERTRSVLL</sequence>
<accession>A0A078JIZ2</accession>
<dbReference type="EMBL" id="LK035261">
    <property type="protein sequence ID" value="CDY66430.1"/>
    <property type="molecule type" value="Genomic_DNA"/>
</dbReference>
<name>A0A078JIZ2_BRANA</name>
<dbReference type="PaxDb" id="3708-A0A078JIZ2"/>
<dbReference type="Proteomes" id="UP000028999">
    <property type="component" value="Unassembled WGS sequence"/>
</dbReference>
<dbReference type="AlphaFoldDB" id="A0A078JIZ2"/>
<gene>
    <name evidence="1" type="primary">BnaCnng50790D</name>
    <name evidence="1" type="ORF">GSBRNA2T00053611001</name>
</gene>
<reference evidence="1 2" key="1">
    <citation type="journal article" date="2014" name="Science">
        <title>Plant genetics. Early allopolyploid evolution in the post-Neolithic Brassica napus oilseed genome.</title>
        <authorList>
            <person name="Chalhoub B."/>
            <person name="Denoeud F."/>
            <person name="Liu S."/>
            <person name="Parkin I.A."/>
            <person name="Tang H."/>
            <person name="Wang X."/>
            <person name="Chiquet J."/>
            <person name="Belcram H."/>
            <person name="Tong C."/>
            <person name="Samans B."/>
            <person name="Correa M."/>
            <person name="Da Silva C."/>
            <person name="Just J."/>
            <person name="Falentin C."/>
            <person name="Koh C.S."/>
            <person name="Le Clainche I."/>
            <person name="Bernard M."/>
            <person name="Bento P."/>
            <person name="Noel B."/>
            <person name="Labadie K."/>
            <person name="Alberti A."/>
            <person name="Charles M."/>
            <person name="Arnaud D."/>
            <person name="Guo H."/>
            <person name="Daviaud C."/>
            <person name="Alamery S."/>
            <person name="Jabbari K."/>
            <person name="Zhao M."/>
            <person name="Edger P.P."/>
            <person name="Chelaifa H."/>
            <person name="Tack D."/>
            <person name="Lassalle G."/>
            <person name="Mestiri I."/>
            <person name="Schnel N."/>
            <person name="Le Paslier M.C."/>
            <person name="Fan G."/>
            <person name="Renault V."/>
            <person name="Bayer P.E."/>
            <person name="Golicz A.A."/>
            <person name="Manoli S."/>
            <person name="Lee T.H."/>
            <person name="Thi V.H."/>
            <person name="Chalabi S."/>
            <person name="Hu Q."/>
            <person name="Fan C."/>
            <person name="Tollenaere R."/>
            <person name="Lu Y."/>
            <person name="Battail C."/>
            <person name="Shen J."/>
            <person name="Sidebottom C.H."/>
            <person name="Wang X."/>
            <person name="Canaguier A."/>
            <person name="Chauveau A."/>
            <person name="Berard A."/>
            <person name="Deniot G."/>
            <person name="Guan M."/>
            <person name="Liu Z."/>
            <person name="Sun F."/>
            <person name="Lim Y.P."/>
            <person name="Lyons E."/>
            <person name="Town C.D."/>
            <person name="Bancroft I."/>
            <person name="Wang X."/>
            <person name="Meng J."/>
            <person name="Ma J."/>
            <person name="Pires J.C."/>
            <person name="King G.J."/>
            <person name="Brunel D."/>
            <person name="Delourme R."/>
            <person name="Renard M."/>
            <person name="Aury J.M."/>
            <person name="Adams K.L."/>
            <person name="Batley J."/>
            <person name="Snowdon R.J."/>
            <person name="Tost J."/>
            <person name="Edwards D."/>
            <person name="Zhou Y."/>
            <person name="Hua W."/>
            <person name="Sharpe A.G."/>
            <person name="Paterson A.H."/>
            <person name="Guan C."/>
            <person name="Wincker P."/>
        </authorList>
    </citation>
    <scope>NUCLEOTIDE SEQUENCE [LARGE SCALE GENOMIC DNA]</scope>
    <source>
        <strain evidence="2">cv. Darmor-bzh</strain>
    </source>
</reference>
<evidence type="ECO:0000313" key="2">
    <source>
        <dbReference type="Proteomes" id="UP000028999"/>
    </source>
</evidence>
<protein>
    <submittedName>
        <fullName evidence="1">BnaCnng50790D protein</fullName>
    </submittedName>
</protein>
<organism evidence="1 2">
    <name type="scientific">Brassica napus</name>
    <name type="common">Rape</name>
    <dbReference type="NCBI Taxonomy" id="3708"/>
    <lineage>
        <taxon>Eukaryota</taxon>
        <taxon>Viridiplantae</taxon>
        <taxon>Streptophyta</taxon>
        <taxon>Embryophyta</taxon>
        <taxon>Tracheophyta</taxon>
        <taxon>Spermatophyta</taxon>
        <taxon>Magnoliopsida</taxon>
        <taxon>eudicotyledons</taxon>
        <taxon>Gunneridae</taxon>
        <taxon>Pentapetalae</taxon>
        <taxon>rosids</taxon>
        <taxon>malvids</taxon>
        <taxon>Brassicales</taxon>
        <taxon>Brassicaceae</taxon>
        <taxon>Brassiceae</taxon>
        <taxon>Brassica</taxon>
    </lineage>
</organism>
<dbReference type="Gramene" id="CDY66430">
    <property type="protein sequence ID" value="CDY66430"/>
    <property type="gene ID" value="GSBRNA2T00053611001"/>
</dbReference>
<evidence type="ECO:0000313" key="1">
    <source>
        <dbReference type="EMBL" id="CDY66430.1"/>
    </source>
</evidence>
<proteinExistence type="predicted"/>
<keyword evidence="2" id="KW-1185">Reference proteome</keyword>